<dbReference type="EMBL" id="CABITT030000007">
    <property type="protein sequence ID" value="VVB11686.1"/>
    <property type="molecule type" value="Genomic_DNA"/>
</dbReference>
<proteinExistence type="predicted"/>
<evidence type="ECO:0008006" key="3">
    <source>
        <dbReference type="Google" id="ProtNLM"/>
    </source>
</evidence>
<accession>A0A565CDK6</accession>
<evidence type="ECO:0000313" key="2">
    <source>
        <dbReference type="Proteomes" id="UP000489600"/>
    </source>
</evidence>
<reference evidence="1" key="1">
    <citation type="submission" date="2019-07" db="EMBL/GenBank/DDBJ databases">
        <authorList>
            <person name="Dittberner H."/>
        </authorList>
    </citation>
    <scope>NUCLEOTIDE SEQUENCE [LARGE SCALE GENOMIC DNA]</scope>
</reference>
<keyword evidence="2" id="KW-1185">Reference proteome</keyword>
<gene>
    <name evidence="1" type="ORF">ANE_LOCUS22130</name>
</gene>
<comment type="caution">
    <text evidence="1">The sequence shown here is derived from an EMBL/GenBank/DDBJ whole genome shotgun (WGS) entry which is preliminary data.</text>
</comment>
<organism evidence="1 2">
    <name type="scientific">Arabis nemorensis</name>
    <dbReference type="NCBI Taxonomy" id="586526"/>
    <lineage>
        <taxon>Eukaryota</taxon>
        <taxon>Viridiplantae</taxon>
        <taxon>Streptophyta</taxon>
        <taxon>Embryophyta</taxon>
        <taxon>Tracheophyta</taxon>
        <taxon>Spermatophyta</taxon>
        <taxon>Magnoliopsida</taxon>
        <taxon>eudicotyledons</taxon>
        <taxon>Gunneridae</taxon>
        <taxon>Pentapetalae</taxon>
        <taxon>rosids</taxon>
        <taxon>malvids</taxon>
        <taxon>Brassicales</taxon>
        <taxon>Brassicaceae</taxon>
        <taxon>Arabideae</taxon>
        <taxon>Arabis</taxon>
    </lineage>
</organism>
<sequence length="141" mass="16415">MKEAYLDFGVETEYHEGTGELLCGPLYDLLSAKILTICPFVIQLIQDEDPTRLRASMQTRHLVMKANLLPHEFIGIKVMINSCPHLETLTFQMVDPRPVLPTDFDIEFDPETYWEYPINHRCLKKTLKVVELRNFRGGLYE</sequence>
<name>A0A565CDK6_9BRAS</name>
<dbReference type="AlphaFoldDB" id="A0A565CDK6"/>
<dbReference type="OrthoDB" id="673865at2759"/>
<evidence type="ECO:0000313" key="1">
    <source>
        <dbReference type="EMBL" id="VVB11686.1"/>
    </source>
</evidence>
<feature type="non-terminal residue" evidence="1">
    <location>
        <position position="141"/>
    </location>
</feature>
<dbReference type="Proteomes" id="UP000489600">
    <property type="component" value="Unassembled WGS sequence"/>
</dbReference>
<protein>
    <recommendedName>
        <fullName evidence="3">FBD domain-containing protein</fullName>
    </recommendedName>
</protein>